<evidence type="ECO:0000256" key="1">
    <source>
        <dbReference type="ARBA" id="ARBA00022679"/>
    </source>
</evidence>
<dbReference type="InterPro" id="IPR050832">
    <property type="entry name" value="Bact_Acetyltransf"/>
</dbReference>
<feature type="domain" description="N-acetyltransferase" evidence="3">
    <location>
        <begin position="9"/>
        <end position="148"/>
    </location>
</feature>
<evidence type="ECO:0000313" key="5">
    <source>
        <dbReference type="Proteomes" id="UP000597656"/>
    </source>
</evidence>
<dbReference type="SUPFAM" id="SSF55729">
    <property type="entry name" value="Acyl-CoA N-acyltransferases (Nat)"/>
    <property type="match status" value="1"/>
</dbReference>
<sequence>MTTHDTAARTIAELDAGDIVQAFEVMHELRPHLTDADEFAERVREQRREGYRLVVAFDETRRLVSLAGFRHLNSLYAGSHLYIDDLSTLPSARGQGHAGALLRWVDEEARRLGCAGVHLDSGTPRHDAHRLYLASGFVIPAFHFAKSL</sequence>
<reference evidence="5" key="1">
    <citation type="journal article" date="2019" name="Int. J. Syst. Evol. Microbiol.">
        <title>The Global Catalogue of Microorganisms (GCM) 10K type strain sequencing project: providing services to taxonomists for standard genome sequencing and annotation.</title>
        <authorList>
            <consortium name="The Broad Institute Genomics Platform"/>
            <consortium name="The Broad Institute Genome Sequencing Center for Infectious Disease"/>
            <person name="Wu L."/>
            <person name="Ma J."/>
        </authorList>
    </citation>
    <scope>NUCLEOTIDE SEQUENCE [LARGE SCALE GENOMIC DNA]</scope>
    <source>
        <strain evidence="5">CGMCC 4.7319</strain>
    </source>
</reference>
<gene>
    <name evidence="4" type="ORF">GCM10011609_23400</name>
</gene>
<dbReference type="PROSITE" id="PS51186">
    <property type="entry name" value="GNAT"/>
    <property type="match status" value="1"/>
</dbReference>
<evidence type="ECO:0000313" key="4">
    <source>
        <dbReference type="EMBL" id="GGM86301.1"/>
    </source>
</evidence>
<accession>A0ABQ2HMK0</accession>
<dbReference type="EMBL" id="BMNC01000003">
    <property type="protein sequence ID" value="GGM86301.1"/>
    <property type="molecule type" value="Genomic_DNA"/>
</dbReference>
<evidence type="ECO:0000256" key="2">
    <source>
        <dbReference type="ARBA" id="ARBA00023315"/>
    </source>
</evidence>
<dbReference type="InterPro" id="IPR000182">
    <property type="entry name" value="GNAT_dom"/>
</dbReference>
<evidence type="ECO:0000259" key="3">
    <source>
        <dbReference type="PROSITE" id="PS51186"/>
    </source>
</evidence>
<keyword evidence="2" id="KW-0012">Acyltransferase</keyword>
<dbReference type="InterPro" id="IPR016181">
    <property type="entry name" value="Acyl_CoA_acyltransferase"/>
</dbReference>
<proteinExistence type="predicted"/>
<dbReference type="Gene3D" id="3.40.630.30">
    <property type="match status" value="1"/>
</dbReference>
<keyword evidence="1" id="KW-0808">Transferase</keyword>
<comment type="caution">
    <text evidence="4">The sequence shown here is derived from an EMBL/GenBank/DDBJ whole genome shotgun (WGS) entry which is preliminary data.</text>
</comment>
<dbReference type="Pfam" id="PF00583">
    <property type="entry name" value="Acetyltransf_1"/>
    <property type="match status" value="1"/>
</dbReference>
<protein>
    <submittedName>
        <fullName evidence="4">N-acetyltransferase GCN5</fullName>
    </submittedName>
</protein>
<organism evidence="4 5">
    <name type="scientific">Lentzea pudingi</name>
    <dbReference type="NCBI Taxonomy" id="1789439"/>
    <lineage>
        <taxon>Bacteria</taxon>
        <taxon>Bacillati</taxon>
        <taxon>Actinomycetota</taxon>
        <taxon>Actinomycetes</taxon>
        <taxon>Pseudonocardiales</taxon>
        <taxon>Pseudonocardiaceae</taxon>
        <taxon>Lentzea</taxon>
    </lineage>
</organism>
<dbReference type="PANTHER" id="PTHR43877:SF2">
    <property type="entry name" value="AMINOALKYLPHOSPHONATE N-ACETYLTRANSFERASE-RELATED"/>
    <property type="match status" value="1"/>
</dbReference>
<dbReference type="RefSeq" id="WP_229693288.1">
    <property type="nucleotide sequence ID" value="NZ_BMNC01000003.1"/>
</dbReference>
<keyword evidence="5" id="KW-1185">Reference proteome</keyword>
<dbReference type="CDD" id="cd04301">
    <property type="entry name" value="NAT_SF"/>
    <property type="match status" value="1"/>
</dbReference>
<name>A0ABQ2HMK0_9PSEU</name>
<dbReference type="Proteomes" id="UP000597656">
    <property type="component" value="Unassembled WGS sequence"/>
</dbReference>
<dbReference type="PANTHER" id="PTHR43877">
    <property type="entry name" value="AMINOALKYLPHOSPHONATE N-ACETYLTRANSFERASE-RELATED-RELATED"/>
    <property type="match status" value="1"/>
</dbReference>